<dbReference type="GO" id="GO:0006508">
    <property type="term" value="P:proteolysis"/>
    <property type="evidence" value="ECO:0007669"/>
    <property type="project" value="UniProtKB-KW"/>
</dbReference>
<evidence type="ECO:0000256" key="2">
    <source>
        <dbReference type="ARBA" id="ARBA00022670"/>
    </source>
</evidence>
<evidence type="ECO:0000256" key="3">
    <source>
        <dbReference type="ARBA" id="ARBA00022692"/>
    </source>
</evidence>
<proteinExistence type="predicted"/>
<feature type="region of interest" description="Disordered" evidence="8">
    <location>
        <begin position="598"/>
        <end position="713"/>
    </location>
</feature>
<feature type="compositionally biased region" description="Basic residues" evidence="8">
    <location>
        <begin position="616"/>
        <end position="629"/>
    </location>
</feature>
<evidence type="ECO:0000256" key="4">
    <source>
        <dbReference type="ARBA" id="ARBA00022801"/>
    </source>
</evidence>
<evidence type="ECO:0000256" key="1">
    <source>
        <dbReference type="ARBA" id="ARBA00004141"/>
    </source>
</evidence>
<keyword evidence="7" id="KW-0472">Membrane</keyword>
<dbReference type="SUPFAM" id="SSF50494">
    <property type="entry name" value="Trypsin-like serine proteases"/>
    <property type="match status" value="1"/>
</dbReference>
<dbReference type="GO" id="GO:0016020">
    <property type="term" value="C:membrane"/>
    <property type="evidence" value="ECO:0007669"/>
    <property type="project" value="UniProtKB-SubCell"/>
</dbReference>
<dbReference type="InterPro" id="IPR009003">
    <property type="entry name" value="Peptidase_S1_PA"/>
</dbReference>
<keyword evidence="2 10" id="KW-0645">Protease</keyword>
<protein>
    <submittedName>
        <fullName evidence="10">Putative serine protease</fullName>
    </submittedName>
</protein>
<name>A0A7G9U7U4_9VIRU</name>
<evidence type="ECO:0000259" key="9">
    <source>
        <dbReference type="PROSITE" id="PS51868"/>
    </source>
</evidence>
<accession>A0A7G9U7U4</accession>
<keyword evidence="5" id="KW-0720">Serine protease</keyword>
<feature type="compositionally biased region" description="Polar residues" evidence="8">
    <location>
        <begin position="632"/>
        <end position="664"/>
    </location>
</feature>
<keyword evidence="4" id="KW-0378">Hydrolase</keyword>
<comment type="subcellular location">
    <subcellularLocation>
        <location evidence="1">Membrane</location>
        <topology evidence="1">Multi-pass membrane protein</topology>
    </subcellularLocation>
</comment>
<evidence type="ECO:0000256" key="7">
    <source>
        <dbReference type="ARBA" id="ARBA00023136"/>
    </source>
</evidence>
<feature type="compositionally biased region" description="Basic residues" evidence="8">
    <location>
        <begin position="702"/>
        <end position="713"/>
    </location>
</feature>
<dbReference type="PROSITE" id="PS51868">
    <property type="entry name" value="PEPTIDASE_S39"/>
    <property type="match status" value="1"/>
</dbReference>
<feature type="compositionally biased region" description="Low complexity" evidence="8">
    <location>
        <begin position="672"/>
        <end position="689"/>
    </location>
</feature>
<dbReference type="EMBL" id="MN738552">
    <property type="protein sequence ID" value="QNN89175.1"/>
    <property type="molecule type" value="Genomic_RNA"/>
</dbReference>
<dbReference type="GO" id="GO:0004252">
    <property type="term" value="F:serine-type endopeptidase activity"/>
    <property type="evidence" value="ECO:0007669"/>
    <property type="project" value="InterPro"/>
</dbReference>
<feature type="domain" description="Peptidase S39" evidence="9">
    <location>
        <begin position="228"/>
        <end position="426"/>
    </location>
</feature>
<keyword evidence="3" id="KW-0812">Transmembrane</keyword>
<evidence type="ECO:0000313" key="10">
    <source>
        <dbReference type="EMBL" id="QNN89175.1"/>
    </source>
</evidence>
<dbReference type="InterPro" id="IPR000382">
    <property type="entry name" value="Peptidase_S39B_luteovirus"/>
</dbReference>
<evidence type="ECO:0000256" key="8">
    <source>
        <dbReference type="SAM" id="MobiDB-lite"/>
    </source>
</evidence>
<evidence type="ECO:0000256" key="6">
    <source>
        <dbReference type="ARBA" id="ARBA00022989"/>
    </source>
</evidence>
<evidence type="ECO:0000256" key="5">
    <source>
        <dbReference type="ARBA" id="ARBA00022825"/>
    </source>
</evidence>
<sequence>MAFKSLLTAFKLEHLILAICVLLATWNGCLALARSFLSQLAETRIGTSVASTTWWPIECCTWSMTGSQDLVFVTVNNGWLHCRTMLSLVMENVKSVSKDLNSTWSSMEDSSRLISVLAIYSLLKFKLYWTVPSSIARLTWWWVKFATRPWINFAKKCWKVIKAVYYGLGRTIFLPYIMLKALYIRFSVRNSLMPLKKAPVPPTLSPVELKLDQILNAITGKTFKESMQNGSPQIKCDTWPTHLISLRSKSGEHVGFGFVIARHGGQLLLTAAHVIQEIVKSGEGSLVANGQHLKMDLAWKVSLAGSFDLVGIKLPSNVATSLKVKSLKLAKTPGTGTALSTYGYINGEITRTVGVISGRSSRMRVKHTASTQRGHCGSPMILGENKVCAIHFESDGLGYNYAFPLDFLVETKEAINNYTEDQRLWEIQQQRQDREAEDYQAWLDEHEQVWGETNSRFDYYDGDLEYRLEQSELNYRNLRSAQRAEDEERMRQYAVKDFGINWAEDDFDMESYENPYSLENVPRPGERMQRGFKEAPIKGKESTVQPGSEYDHYFISVHATGDYSKNVDTCYRCGFGQPGHKSVFAVPSPVSVTKERADFPKGEASVAPQEPSTHGPLKKKAKPRKRTARKLSLSSVNSAEASTPVKESTGSQPTTSAHATPVSTTGGGPSATQGQPTVPSTSTPTPSQSKVRETPQTTKSKLSSRRSQKSTRRLVSHLLSLTESLAEDPKNTATTSSLKKVLNQLKA</sequence>
<dbReference type="Gene3D" id="2.40.10.10">
    <property type="entry name" value="Trypsin-like serine proteases"/>
    <property type="match status" value="2"/>
</dbReference>
<keyword evidence="6" id="KW-1133">Transmembrane helix</keyword>
<reference evidence="10" key="1">
    <citation type="submission" date="2019-11" db="EMBL/GenBank/DDBJ databases">
        <title>New viral taxa with unprecedented genome organizations defined by the characterization of the virome from a collection of ericoid and orchid mycorrhizal fungi.</title>
        <authorList>
            <person name="Sutela S."/>
            <person name="Forgia M."/>
            <person name="Vainio E."/>
            <person name="Chiapello M."/>
            <person name="Daghino S."/>
            <person name="Vallino M."/>
            <person name="Martino E."/>
            <person name="Girlanda M."/>
            <person name="Perotto S."/>
            <person name="Turina M."/>
        </authorList>
    </citation>
    <scope>NUCLEOTIDE SEQUENCE</scope>
    <source>
        <strain evidence="10">MUT4049</strain>
    </source>
</reference>
<dbReference type="GO" id="GO:0016032">
    <property type="term" value="P:viral process"/>
    <property type="evidence" value="ECO:0007669"/>
    <property type="project" value="InterPro"/>
</dbReference>
<dbReference type="InterPro" id="IPR043504">
    <property type="entry name" value="Peptidase_S1_PA_chymotrypsin"/>
</dbReference>
<organism evidence="10">
    <name type="scientific">Tulasnella barnavirus 1</name>
    <dbReference type="NCBI Taxonomy" id="2768768"/>
    <lineage>
        <taxon>Viruses</taxon>
        <taxon>Riboviria</taxon>
        <taxon>Orthornavirae</taxon>
        <taxon>Pisuviricota</taxon>
        <taxon>Pisoniviricetes</taxon>
        <taxon>Sobelivirales</taxon>
        <taxon>Barnaviridae</taxon>
        <taxon>Barnavirus</taxon>
    </lineage>
</organism>